<protein>
    <submittedName>
        <fullName evidence="2">Uncharacterized protein</fullName>
    </submittedName>
</protein>
<feature type="compositionally biased region" description="Basic residues" evidence="1">
    <location>
        <begin position="89"/>
        <end position="98"/>
    </location>
</feature>
<dbReference type="AlphaFoldDB" id="A0AAD2HSJ1"/>
<evidence type="ECO:0000256" key="1">
    <source>
        <dbReference type="SAM" id="MobiDB-lite"/>
    </source>
</evidence>
<feature type="compositionally biased region" description="Polar residues" evidence="1">
    <location>
        <begin position="246"/>
        <end position="286"/>
    </location>
</feature>
<keyword evidence="3" id="KW-1185">Reference proteome</keyword>
<proteinExistence type="predicted"/>
<accession>A0AAD2HSJ1</accession>
<gene>
    <name evidence="2" type="ORF">MYCIT1_LOCUS31880</name>
</gene>
<comment type="caution">
    <text evidence="2">The sequence shown here is derived from an EMBL/GenBank/DDBJ whole genome shotgun (WGS) entry which is preliminary data.</text>
</comment>
<feature type="compositionally biased region" description="Polar residues" evidence="1">
    <location>
        <begin position="340"/>
        <end position="351"/>
    </location>
</feature>
<evidence type="ECO:0000313" key="2">
    <source>
        <dbReference type="EMBL" id="CAK5281040.1"/>
    </source>
</evidence>
<sequence>MAMTQRPPRNCDYEPLRASVLDVFEQLGAFDDDSGIVEWIFPEVRDEKASRPRRRVKLTEVFDDDDNDEMASAAASDPPRQSRTSRFLKGIRSRSKSGTRKDVKEKDKDKGKPSAPKHKSAKKSKSSPNLREEGSSVPLPEPIKLSASTASGERRARKISLFSRKEPSQTAELPSRPSISDEEWQQITMTGSVADYDDNPFLGHDGSGSPLVRAFRGHRARADATHPQPPLQAKRDGGLHGRISRIASTFRSSTLGPANTTLDTSVSAGATPRSSPRPSVTLSASPRPSADSAKRSLRRTSGTVVSEAGSALGVRVVQSPLRSRPRGDTADDDDEDAGSMTHSNASTSTLQAVPAPSSGSEEGEPAGMPPPLDKEEDFALETTSQIDHVRTHLSDITEGDGSEASQSQRNSRVSTEETVTAVDDDDRIKLEHR</sequence>
<dbReference type="EMBL" id="CAVNYO010000441">
    <property type="protein sequence ID" value="CAK5281040.1"/>
    <property type="molecule type" value="Genomic_DNA"/>
</dbReference>
<feature type="compositionally biased region" description="Polar residues" evidence="1">
    <location>
        <begin position="403"/>
        <end position="418"/>
    </location>
</feature>
<feature type="compositionally biased region" description="Basic residues" evidence="1">
    <location>
        <begin position="115"/>
        <end position="125"/>
    </location>
</feature>
<feature type="region of interest" description="Disordered" evidence="1">
    <location>
        <begin position="47"/>
        <end position="433"/>
    </location>
</feature>
<dbReference type="Proteomes" id="UP001295794">
    <property type="component" value="Unassembled WGS sequence"/>
</dbReference>
<name>A0AAD2HSJ1_9AGAR</name>
<organism evidence="2 3">
    <name type="scientific">Mycena citricolor</name>
    <dbReference type="NCBI Taxonomy" id="2018698"/>
    <lineage>
        <taxon>Eukaryota</taxon>
        <taxon>Fungi</taxon>
        <taxon>Dikarya</taxon>
        <taxon>Basidiomycota</taxon>
        <taxon>Agaricomycotina</taxon>
        <taxon>Agaricomycetes</taxon>
        <taxon>Agaricomycetidae</taxon>
        <taxon>Agaricales</taxon>
        <taxon>Marasmiineae</taxon>
        <taxon>Mycenaceae</taxon>
        <taxon>Mycena</taxon>
    </lineage>
</organism>
<evidence type="ECO:0000313" key="3">
    <source>
        <dbReference type="Proteomes" id="UP001295794"/>
    </source>
</evidence>
<feature type="compositionally biased region" description="Basic and acidic residues" evidence="1">
    <location>
        <begin position="99"/>
        <end position="112"/>
    </location>
</feature>
<reference evidence="2" key="1">
    <citation type="submission" date="2023-11" db="EMBL/GenBank/DDBJ databases">
        <authorList>
            <person name="De Vega J J."/>
            <person name="De Vega J J."/>
        </authorList>
    </citation>
    <scope>NUCLEOTIDE SEQUENCE</scope>
</reference>